<proteinExistence type="predicted"/>
<dbReference type="Proteomes" id="UP000008827">
    <property type="component" value="Chromosome 11"/>
</dbReference>
<dbReference type="PaxDb" id="3847-GLYMA11G05260.1"/>
<name>K7LN38_SOYBN</name>
<dbReference type="HOGENOM" id="CLU_3000273_0_0_1"/>
<reference evidence="2" key="2">
    <citation type="submission" date="2018-02" db="UniProtKB">
        <authorList>
            <consortium name="EnsemblPlants"/>
        </authorList>
    </citation>
    <scope>IDENTIFICATION</scope>
    <source>
        <strain evidence="2">Williams 82</strain>
    </source>
</reference>
<protein>
    <submittedName>
        <fullName evidence="1 2">Uncharacterized protein</fullName>
    </submittedName>
</protein>
<reference evidence="1" key="3">
    <citation type="submission" date="2018-07" db="EMBL/GenBank/DDBJ databases">
        <title>WGS assembly of Glycine max.</title>
        <authorList>
            <person name="Schmutz J."/>
            <person name="Cannon S."/>
            <person name="Schlueter J."/>
            <person name="Ma J."/>
            <person name="Mitros T."/>
            <person name="Nelson W."/>
            <person name="Hyten D."/>
            <person name="Song Q."/>
            <person name="Thelen J."/>
            <person name="Cheng J."/>
            <person name="Xu D."/>
            <person name="Hellsten U."/>
            <person name="May G."/>
            <person name="Yu Y."/>
            <person name="Sakurai T."/>
            <person name="Umezawa T."/>
            <person name="Bhattacharyya M."/>
            <person name="Sandhu D."/>
            <person name="Valliyodan B."/>
            <person name="Lindquist E."/>
            <person name="Peto M."/>
            <person name="Grant D."/>
            <person name="Shu S."/>
            <person name="Goodstein D."/>
            <person name="Barry K."/>
            <person name="Futrell-Griggs M."/>
            <person name="Abernathy B."/>
            <person name="Du J."/>
            <person name="Tian Z."/>
            <person name="Zhu L."/>
            <person name="Gill N."/>
            <person name="Joshi T."/>
            <person name="Libault M."/>
            <person name="Sethuraman A."/>
            <person name="Zhang X."/>
            <person name="Shinozaki K."/>
            <person name="Nguyen H."/>
            <person name="Wing R."/>
            <person name="Cregan P."/>
            <person name="Specht J."/>
            <person name="Grimwood J."/>
            <person name="Rokhsar D."/>
            <person name="Stacey G."/>
            <person name="Shoemaker R."/>
            <person name="Jackson S."/>
        </authorList>
    </citation>
    <scope>NUCLEOTIDE SEQUENCE</scope>
    <source>
        <tissue evidence="1">Callus</tissue>
    </source>
</reference>
<reference evidence="1 2" key="1">
    <citation type="journal article" date="2010" name="Nature">
        <title>Genome sequence of the palaeopolyploid soybean.</title>
        <authorList>
            <person name="Schmutz J."/>
            <person name="Cannon S.B."/>
            <person name="Schlueter J."/>
            <person name="Ma J."/>
            <person name="Mitros T."/>
            <person name="Nelson W."/>
            <person name="Hyten D.L."/>
            <person name="Song Q."/>
            <person name="Thelen J.J."/>
            <person name="Cheng J."/>
            <person name="Xu D."/>
            <person name="Hellsten U."/>
            <person name="May G.D."/>
            <person name="Yu Y."/>
            <person name="Sakurai T."/>
            <person name="Umezawa T."/>
            <person name="Bhattacharyya M.K."/>
            <person name="Sandhu D."/>
            <person name="Valliyodan B."/>
            <person name="Lindquist E."/>
            <person name="Peto M."/>
            <person name="Grant D."/>
            <person name="Shu S."/>
            <person name="Goodstein D."/>
            <person name="Barry K."/>
            <person name="Futrell-Griggs M."/>
            <person name="Abernathy B."/>
            <person name="Du J."/>
            <person name="Tian Z."/>
            <person name="Zhu L."/>
            <person name="Gill N."/>
            <person name="Joshi T."/>
            <person name="Libault M."/>
            <person name="Sethuraman A."/>
            <person name="Zhang X.-C."/>
            <person name="Shinozaki K."/>
            <person name="Nguyen H.T."/>
            <person name="Wing R.A."/>
            <person name="Cregan P."/>
            <person name="Specht J."/>
            <person name="Grimwood J."/>
            <person name="Rokhsar D."/>
            <person name="Stacey G."/>
            <person name="Shoemaker R.C."/>
            <person name="Jackson S.A."/>
        </authorList>
    </citation>
    <scope>NUCLEOTIDE SEQUENCE</scope>
    <source>
        <strain evidence="2">cv. Williams 82</strain>
        <tissue evidence="1">Callus</tissue>
    </source>
</reference>
<accession>K7LN38</accession>
<evidence type="ECO:0000313" key="3">
    <source>
        <dbReference type="Proteomes" id="UP000008827"/>
    </source>
</evidence>
<dbReference type="Gramene" id="KRH28371">
    <property type="protein sequence ID" value="KRH28371"/>
    <property type="gene ID" value="GLYMA_11G049000"/>
</dbReference>
<dbReference type="EMBL" id="CM000844">
    <property type="protein sequence ID" value="KRH28371.1"/>
    <property type="molecule type" value="Genomic_DNA"/>
</dbReference>
<keyword evidence="3" id="KW-1185">Reference proteome</keyword>
<dbReference type="AlphaFoldDB" id="K7LN38"/>
<sequence>MLKEATLPAYKFCVQASCTQMILNIHLILVLQRTGLLLGKKQSPQNKSSTIRQDKKV</sequence>
<evidence type="ECO:0000313" key="1">
    <source>
        <dbReference type="EMBL" id="KRH28371.1"/>
    </source>
</evidence>
<evidence type="ECO:0000313" key="2">
    <source>
        <dbReference type="EnsemblPlants" id="KRH28371"/>
    </source>
</evidence>
<organism evidence="1">
    <name type="scientific">Glycine max</name>
    <name type="common">Soybean</name>
    <name type="synonym">Glycine hispida</name>
    <dbReference type="NCBI Taxonomy" id="3847"/>
    <lineage>
        <taxon>Eukaryota</taxon>
        <taxon>Viridiplantae</taxon>
        <taxon>Streptophyta</taxon>
        <taxon>Embryophyta</taxon>
        <taxon>Tracheophyta</taxon>
        <taxon>Spermatophyta</taxon>
        <taxon>Magnoliopsida</taxon>
        <taxon>eudicotyledons</taxon>
        <taxon>Gunneridae</taxon>
        <taxon>Pentapetalae</taxon>
        <taxon>rosids</taxon>
        <taxon>fabids</taxon>
        <taxon>Fabales</taxon>
        <taxon>Fabaceae</taxon>
        <taxon>Papilionoideae</taxon>
        <taxon>50 kb inversion clade</taxon>
        <taxon>NPAAA clade</taxon>
        <taxon>indigoferoid/millettioid clade</taxon>
        <taxon>Phaseoleae</taxon>
        <taxon>Glycine</taxon>
        <taxon>Glycine subgen. Soja</taxon>
    </lineage>
</organism>
<dbReference type="EnsemblPlants" id="KRH28371">
    <property type="protein sequence ID" value="KRH28371"/>
    <property type="gene ID" value="GLYMA_11G049000"/>
</dbReference>
<dbReference type="InParanoid" id="K7LN38"/>
<gene>
    <name evidence="1" type="ORF">GLYMA_11G049000</name>
</gene>